<dbReference type="SMART" id="SM00855">
    <property type="entry name" value="PGAM"/>
    <property type="match status" value="1"/>
</dbReference>
<dbReference type="SUPFAM" id="SSF53254">
    <property type="entry name" value="Phosphoglycerate mutase-like"/>
    <property type="match status" value="1"/>
</dbReference>
<dbReference type="GO" id="GO:0005737">
    <property type="term" value="C:cytoplasm"/>
    <property type="evidence" value="ECO:0007669"/>
    <property type="project" value="TreeGrafter"/>
</dbReference>
<keyword evidence="1" id="KW-0472">Membrane</keyword>
<keyword evidence="1" id="KW-1133">Transmembrane helix</keyword>
<gene>
    <name evidence="2" type="ORF">LX70_02133</name>
</gene>
<dbReference type="PANTHER" id="PTHR48100:SF1">
    <property type="entry name" value="HISTIDINE PHOSPHATASE FAMILY PROTEIN-RELATED"/>
    <property type="match status" value="1"/>
</dbReference>
<protein>
    <submittedName>
        <fullName evidence="2">Broad specificity phosphatase PhoE</fullName>
    </submittedName>
</protein>
<proteinExistence type="predicted"/>
<evidence type="ECO:0000313" key="3">
    <source>
        <dbReference type="Proteomes" id="UP000238338"/>
    </source>
</evidence>
<dbReference type="InterPro" id="IPR013078">
    <property type="entry name" value="His_Pase_superF_clade-1"/>
</dbReference>
<dbReference type="InterPro" id="IPR050275">
    <property type="entry name" value="PGM_Phosphatase"/>
</dbReference>
<dbReference type="RefSeq" id="WP_170076175.1">
    <property type="nucleotide sequence ID" value="NZ_PVEP01000004.1"/>
</dbReference>
<dbReference type="AlphaFoldDB" id="A0A2S8S6X3"/>
<dbReference type="PANTHER" id="PTHR48100">
    <property type="entry name" value="BROAD-SPECIFICITY PHOSPHATASE YOR283W-RELATED"/>
    <property type="match status" value="1"/>
</dbReference>
<dbReference type="CDD" id="cd07067">
    <property type="entry name" value="HP_PGM_like"/>
    <property type="match status" value="1"/>
</dbReference>
<evidence type="ECO:0000256" key="1">
    <source>
        <dbReference type="SAM" id="Phobius"/>
    </source>
</evidence>
<organism evidence="2 3">
    <name type="scientific">Albidovulum denitrificans</name>
    <dbReference type="NCBI Taxonomy" id="404881"/>
    <lineage>
        <taxon>Bacteria</taxon>
        <taxon>Pseudomonadati</taxon>
        <taxon>Pseudomonadota</taxon>
        <taxon>Alphaproteobacteria</taxon>
        <taxon>Rhodobacterales</taxon>
        <taxon>Paracoccaceae</taxon>
        <taxon>Albidovulum</taxon>
    </lineage>
</organism>
<dbReference type="GO" id="GO:0016791">
    <property type="term" value="F:phosphatase activity"/>
    <property type="evidence" value="ECO:0007669"/>
    <property type="project" value="TreeGrafter"/>
</dbReference>
<sequence length="218" mass="23796">MTEVILIRHGQANSGARSEADYDRLSPLGVQQAAWLADHLRETGEVHRVVSGTLQRQVDTAKAIATVGALDHALDPRLNEIDYFTLAETLKRSRGVPFPTTPEEFAAHVPQVLDIWRSGVADPDHESYDAFRARVLAVLQEAAEGGPGAALVTSTGVIAMLIAVALGLASDAKAQLFLRIRNTSVHRFEFLGDSVFLTQFGATPHLDRADRHTSRTYF</sequence>
<dbReference type="Pfam" id="PF00300">
    <property type="entry name" value="His_Phos_1"/>
    <property type="match status" value="1"/>
</dbReference>
<accession>A0A2S8S6X3</accession>
<comment type="caution">
    <text evidence="2">The sequence shown here is derived from an EMBL/GenBank/DDBJ whole genome shotgun (WGS) entry which is preliminary data.</text>
</comment>
<reference evidence="2 3" key="1">
    <citation type="submission" date="2018-02" db="EMBL/GenBank/DDBJ databases">
        <title>Genomic Encyclopedia of Archaeal and Bacterial Type Strains, Phase II (KMG-II): from individual species to whole genera.</title>
        <authorList>
            <person name="Goeker M."/>
        </authorList>
    </citation>
    <scope>NUCLEOTIDE SEQUENCE [LARGE SCALE GENOMIC DNA]</scope>
    <source>
        <strain evidence="2 3">DSM 18921</strain>
    </source>
</reference>
<feature type="transmembrane region" description="Helical" evidence="1">
    <location>
        <begin position="148"/>
        <end position="169"/>
    </location>
</feature>
<evidence type="ECO:0000313" key="2">
    <source>
        <dbReference type="EMBL" id="PQV56561.1"/>
    </source>
</evidence>
<dbReference type="Gene3D" id="3.40.50.1240">
    <property type="entry name" value="Phosphoglycerate mutase-like"/>
    <property type="match status" value="1"/>
</dbReference>
<dbReference type="EMBL" id="PVEP01000004">
    <property type="protein sequence ID" value="PQV56561.1"/>
    <property type="molecule type" value="Genomic_DNA"/>
</dbReference>
<dbReference type="InterPro" id="IPR029033">
    <property type="entry name" value="His_PPase_superfam"/>
</dbReference>
<keyword evidence="1" id="KW-0812">Transmembrane</keyword>
<name>A0A2S8S6X3_9RHOB</name>
<keyword evidence="3" id="KW-1185">Reference proteome</keyword>
<dbReference type="Proteomes" id="UP000238338">
    <property type="component" value="Unassembled WGS sequence"/>
</dbReference>